<feature type="domain" description="Helicase ATP-binding" evidence="1">
    <location>
        <begin position="79"/>
        <end position="246"/>
    </location>
</feature>
<reference evidence="2" key="1">
    <citation type="journal article" date="2023" name="GigaByte">
        <title>Genome assembly of the bearded iris, Iris pallida Lam.</title>
        <authorList>
            <person name="Bruccoleri R.E."/>
            <person name="Oakeley E.J."/>
            <person name="Faust A.M.E."/>
            <person name="Altorfer M."/>
            <person name="Dessus-Babus S."/>
            <person name="Burckhardt D."/>
            <person name="Oertli M."/>
            <person name="Naumann U."/>
            <person name="Petersen F."/>
            <person name="Wong J."/>
        </authorList>
    </citation>
    <scope>NUCLEOTIDE SEQUENCE</scope>
    <source>
        <strain evidence="2">GSM-AAB239-AS_SAM_17_03QT</strain>
    </source>
</reference>
<dbReference type="AlphaFoldDB" id="A0AAX6EQD9"/>
<dbReference type="InterPro" id="IPR000330">
    <property type="entry name" value="SNF2_N"/>
</dbReference>
<dbReference type="Pfam" id="PF00176">
    <property type="entry name" value="SNF2-rel_dom"/>
    <property type="match status" value="1"/>
</dbReference>
<keyword evidence="3" id="KW-1185">Reference proteome</keyword>
<protein>
    <submittedName>
        <fullName evidence="2">Chromatin structure-remodeling complex protein SYD isoform X1</fullName>
    </submittedName>
</protein>
<dbReference type="InterPro" id="IPR027417">
    <property type="entry name" value="P-loop_NTPase"/>
</dbReference>
<dbReference type="SMART" id="SM00487">
    <property type="entry name" value="DEXDc"/>
    <property type="match status" value="1"/>
</dbReference>
<dbReference type="Gene3D" id="3.40.50.10810">
    <property type="entry name" value="Tandem AAA-ATPase domain"/>
    <property type="match status" value="1"/>
</dbReference>
<dbReference type="EMBL" id="JANAVB010034937">
    <property type="protein sequence ID" value="KAJ6806131.1"/>
    <property type="molecule type" value="Genomic_DNA"/>
</dbReference>
<accession>A0AAX6EQD9</accession>
<dbReference type="GO" id="GO:0005524">
    <property type="term" value="F:ATP binding"/>
    <property type="evidence" value="ECO:0007669"/>
    <property type="project" value="InterPro"/>
</dbReference>
<name>A0AAX6EQD9_IRIPA</name>
<gene>
    <name evidence="2" type="ORF">M6B38_176485</name>
</gene>
<evidence type="ECO:0000313" key="3">
    <source>
        <dbReference type="Proteomes" id="UP001140949"/>
    </source>
</evidence>
<evidence type="ECO:0000313" key="2">
    <source>
        <dbReference type="EMBL" id="KAJ6806131.1"/>
    </source>
</evidence>
<dbReference type="SUPFAM" id="SSF52540">
    <property type="entry name" value="P-loop containing nucleoside triphosphate hydrolases"/>
    <property type="match status" value="1"/>
</dbReference>
<proteinExistence type="predicted"/>
<dbReference type="PROSITE" id="PS51192">
    <property type="entry name" value="HELICASE_ATP_BIND_1"/>
    <property type="match status" value="1"/>
</dbReference>
<dbReference type="PANTHER" id="PTHR10799">
    <property type="entry name" value="SNF2/RAD54 HELICASE FAMILY"/>
    <property type="match status" value="1"/>
</dbReference>
<dbReference type="Proteomes" id="UP001140949">
    <property type="component" value="Unassembled WGS sequence"/>
</dbReference>
<comment type="caution">
    <text evidence="2">The sequence shown here is derived from an EMBL/GenBank/DDBJ whole genome shotgun (WGS) entry which is preliminary data.</text>
</comment>
<reference evidence="2" key="2">
    <citation type="submission" date="2023-04" db="EMBL/GenBank/DDBJ databases">
        <authorList>
            <person name="Bruccoleri R.E."/>
            <person name="Oakeley E.J."/>
            <person name="Faust A.-M."/>
            <person name="Dessus-Babus S."/>
            <person name="Altorfer M."/>
            <person name="Burckhardt D."/>
            <person name="Oertli M."/>
            <person name="Naumann U."/>
            <person name="Petersen F."/>
            <person name="Wong J."/>
        </authorList>
    </citation>
    <scope>NUCLEOTIDE SEQUENCE</scope>
    <source>
        <strain evidence="2">GSM-AAB239-AS_SAM_17_03QT</strain>
        <tissue evidence="2">Leaf</tissue>
    </source>
</reference>
<dbReference type="InterPro" id="IPR038718">
    <property type="entry name" value="SNF2-like_sf"/>
</dbReference>
<dbReference type="InterPro" id="IPR014001">
    <property type="entry name" value="Helicase_ATP-bd"/>
</dbReference>
<evidence type="ECO:0000259" key="1">
    <source>
        <dbReference type="PROSITE" id="PS51192"/>
    </source>
</evidence>
<organism evidence="2 3">
    <name type="scientific">Iris pallida</name>
    <name type="common">Sweet iris</name>
    <dbReference type="NCBI Taxonomy" id="29817"/>
    <lineage>
        <taxon>Eukaryota</taxon>
        <taxon>Viridiplantae</taxon>
        <taxon>Streptophyta</taxon>
        <taxon>Embryophyta</taxon>
        <taxon>Tracheophyta</taxon>
        <taxon>Spermatophyta</taxon>
        <taxon>Magnoliopsida</taxon>
        <taxon>Liliopsida</taxon>
        <taxon>Asparagales</taxon>
        <taxon>Iridaceae</taxon>
        <taxon>Iridoideae</taxon>
        <taxon>Irideae</taxon>
        <taxon>Iris</taxon>
    </lineage>
</organism>
<sequence>MSMNFKVDMEDGRAVNYVVKNEFANEIYDESDQAEHYLESNEKYYTMAHSFKKSINEQPTSLEGGKLREYQMNGLRWLVSLYNNNLNGILADEMGLGKTVQVISLICYLMEEKNDRGPFLVVVPSSVLPGWVSEISFWAPSINKIVYAGPPEERRRLFKERITHQKFNVLLTTYEYLMNKHDRPKLSRVQWHYIIIDEGHRIKNASCKLNADLKHYQSSHRLLLTGTPLQNNLEELWALLNFLLPNLQSSLLCSFMVLEFHGGCYFKCILL</sequence>